<evidence type="ECO:0000256" key="1">
    <source>
        <dbReference type="ARBA" id="ARBA00004701"/>
    </source>
</evidence>
<feature type="binding site" evidence="11">
    <location>
        <position position="121"/>
    </location>
    <ligand>
        <name>NAD(+)</name>
        <dbReference type="ChEBI" id="CHEBI:57540"/>
    </ligand>
</feature>
<feature type="binding site" evidence="11">
    <location>
        <position position="158"/>
    </location>
    <ligand>
        <name>NAD(+)</name>
        <dbReference type="ChEBI" id="CHEBI:57540"/>
    </ligand>
</feature>
<keyword evidence="5 8" id="KW-0560">Oxidoreductase</keyword>
<proteinExistence type="inferred from homology"/>
<evidence type="ECO:0000256" key="8">
    <source>
        <dbReference type="PIRNR" id="PIRNR000124"/>
    </source>
</evidence>
<dbReference type="OrthoDB" id="9803238at2"/>
<dbReference type="EMBL" id="SMLL01000001">
    <property type="protein sequence ID" value="TFZ04346.1"/>
    <property type="molecule type" value="Genomic_DNA"/>
</dbReference>
<evidence type="ECO:0000259" key="13">
    <source>
        <dbReference type="SMART" id="SM00984"/>
    </source>
</evidence>
<dbReference type="Gene3D" id="1.20.5.100">
    <property type="entry name" value="Cytochrome c1, transmembrane anchor, C-terminal"/>
    <property type="match status" value="1"/>
</dbReference>
<evidence type="ECO:0000256" key="6">
    <source>
        <dbReference type="ARBA" id="ARBA00023027"/>
    </source>
</evidence>
<reference evidence="14 15" key="1">
    <citation type="submission" date="2019-03" db="EMBL/GenBank/DDBJ databases">
        <title>Ramlibacter rhizophilus CCTCC AB2015357, whole genome shotgun sequence.</title>
        <authorList>
            <person name="Zhang X."/>
            <person name="Feng G."/>
            <person name="Zhu H."/>
        </authorList>
    </citation>
    <scope>NUCLEOTIDE SEQUENCE [LARGE SCALE GENOMIC DNA]</scope>
    <source>
        <strain evidence="14 15">CCTCC AB2015357</strain>
    </source>
</reference>
<dbReference type="PANTHER" id="PTHR43750">
    <property type="entry name" value="UDP-GLUCOSE 6-DEHYDROGENASE TUAD"/>
    <property type="match status" value="1"/>
</dbReference>
<feature type="binding site" evidence="10">
    <location>
        <position position="214"/>
    </location>
    <ligand>
        <name>substrate</name>
    </ligand>
</feature>
<dbReference type="PIRSF" id="PIRSF000124">
    <property type="entry name" value="UDPglc_GDPman_dh"/>
    <property type="match status" value="1"/>
</dbReference>
<protein>
    <recommendedName>
        <fullName evidence="4 8">UDP-glucose 6-dehydrogenase</fullName>
        <ecNumber evidence="3 8">1.1.1.22</ecNumber>
    </recommendedName>
</protein>
<dbReference type="GO" id="GO:0000271">
    <property type="term" value="P:polysaccharide biosynthetic process"/>
    <property type="evidence" value="ECO:0007669"/>
    <property type="project" value="InterPro"/>
</dbReference>
<dbReference type="SUPFAM" id="SSF52413">
    <property type="entry name" value="UDP-glucose/GDP-mannose dehydrogenase C-terminal domain"/>
    <property type="match status" value="1"/>
</dbReference>
<feature type="binding site" evidence="11">
    <location>
        <position position="86"/>
    </location>
    <ligand>
        <name>NAD(+)</name>
        <dbReference type="ChEBI" id="CHEBI:57540"/>
    </ligand>
</feature>
<feature type="binding site" evidence="10">
    <location>
        <begin position="259"/>
        <end position="263"/>
    </location>
    <ligand>
        <name>substrate</name>
    </ligand>
</feature>
<name>A0A4Z0BYE8_9BURK</name>
<keyword evidence="15" id="KW-1185">Reference proteome</keyword>
<dbReference type="Pfam" id="PF03720">
    <property type="entry name" value="UDPG_MGDP_dh_C"/>
    <property type="match status" value="1"/>
</dbReference>
<dbReference type="SUPFAM" id="SSF48179">
    <property type="entry name" value="6-phosphogluconate dehydrogenase C-terminal domain-like"/>
    <property type="match status" value="1"/>
</dbReference>
<gene>
    <name evidence="14" type="ORF">EZ242_00880</name>
</gene>
<dbReference type="PIRSF" id="PIRSF500134">
    <property type="entry name" value="UDPglc_DH_bac"/>
    <property type="match status" value="1"/>
</dbReference>
<dbReference type="InterPro" id="IPR008927">
    <property type="entry name" value="6-PGluconate_DH-like_C_sf"/>
</dbReference>
<dbReference type="InterPro" id="IPR028357">
    <property type="entry name" value="UDPglc_DH_bac"/>
</dbReference>
<comment type="caution">
    <text evidence="14">The sequence shown here is derived from an EMBL/GenBank/DDBJ whole genome shotgun (WGS) entry which is preliminary data.</text>
</comment>
<organism evidence="14 15">
    <name type="scientific">Ramlibacter rhizophilus</name>
    <dbReference type="NCBI Taxonomy" id="1781167"/>
    <lineage>
        <taxon>Bacteria</taxon>
        <taxon>Pseudomonadati</taxon>
        <taxon>Pseudomonadota</taxon>
        <taxon>Betaproteobacteria</taxon>
        <taxon>Burkholderiales</taxon>
        <taxon>Comamonadaceae</taxon>
        <taxon>Ramlibacter</taxon>
    </lineage>
</organism>
<evidence type="ECO:0000313" key="14">
    <source>
        <dbReference type="EMBL" id="TFZ04346.1"/>
    </source>
</evidence>
<evidence type="ECO:0000256" key="7">
    <source>
        <dbReference type="ARBA" id="ARBA00047473"/>
    </source>
</evidence>
<feature type="binding site" evidence="11">
    <location>
        <position position="35"/>
    </location>
    <ligand>
        <name>NAD(+)</name>
        <dbReference type="ChEBI" id="CHEBI:57540"/>
    </ligand>
</feature>
<dbReference type="PROSITE" id="PS51257">
    <property type="entry name" value="PROKAR_LIPOPROTEIN"/>
    <property type="match status" value="1"/>
</dbReference>
<feature type="active site" description="Nucleophile" evidence="9">
    <location>
        <position position="270"/>
    </location>
</feature>
<dbReference type="PANTHER" id="PTHR43750:SF3">
    <property type="entry name" value="UDP-GLUCOSE 6-DEHYDROGENASE TUAD"/>
    <property type="match status" value="1"/>
</dbReference>
<evidence type="ECO:0000256" key="10">
    <source>
        <dbReference type="PIRSR" id="PIRSR500134-2"/>
    </source>
</evidence>
<comment type="catalytic activity">
    <reaction evidence="7 8">
        <text>UDP-alpha-D-glucose + 2 NAD(+) + H2O = UDP-alpha-D-glucuronate + 2 NADH + 3 H(+)</text>
        <dbReference type="Rhea" id="RHEA:23596"/>
        <dbReference type="ChEBI" id="CHEBI:15377"/>
        <dbReference type="ChEBI" id="CHEBI:15378"/>
        <dbReference type="ChEBI" id="CHEBI:57540"/>
        <dbReference type="ChEBI" id="CHEBI:57945"/>
        <dbReference type="ChEBI" id="CHEBI:58052"/>
        <dbReference type="ChEBI" id="CHEBI:58885"/>
        <dbReference type="EC" id="1.1.1.22"/>
    </reaction>
</comment>
<dbReference type="GO" id="GO:0003979">
    <property type="term" value="F:UDP-glucose 6-dehydrogenase activity"/>
    <property type="evidence" value="ECO:0007669"/>
    <property type="project" value="UniProtKB-EC"/>
</dbReference>
<dbReference type="SUPFAM" id="SSF51735">
    <property type="entry name" value="NAD(P)-binding Rossmann-fold domains"/>
    <property type="match status" value="1"/>
</dbReference>
<evidence type="ECO:0000256" key="5">
    <source>
        <dbReference type="ARBA" id="ARBA00023002"/>
    </source>
</evidence>
<evidence type="ECO:0000256" key="2">
    <source>
        <dbReference type="ARBA" id="ARBA00006601"/>
    </source>
</evidence>
<dbReference type="UniPathway" id="UPA00038">
    <property type="reaction ID" value="UER00491"/>
</dbReference>
<feature type="binding site" evidence="11">
    <location>
        <position position="30"/>
    </location>
    <ligand>
        <name>NAD(+)</name>
        <dbReference type="ChEBI" id="CHEBI:57540"/>
    </ligand>
</feature>
<dbReference type="SMART" id="SM00984">
    <property type="entry name" value="UDPG_MGDP_dh_C"/>
    <property type="match status" value="1"/>
</dbReference>
<dbReference type="AlphaFoldDB" id="A0A4Z0BYE8"/>
<dbReference type="NCBIfam" id="TIGR03026">
    <property type="entry name" value="NDP-sugDHase"/>
    <property type="match status" value="1"/>
</dbReference>
<evidence type="ECO:0000256" key="12">
    <source>
        <dbReference type="SAM" id="MobiDB-lite"/>
    </source>
</evidence>
<feature type="binding site" evidence="10">
    <location>
        <position position="267"/>
    </location>
    <ligand>
        <name>substrate</name>
    </ligand>
</feature>
<evidence type="ECO:0000256" key="11">
    <source>
        <dbReference type="PIRSR" id="PIRSR500134-3"/>
    </source>
</evidence>
<keyword evidence="6 8" id="KW-0520">NAD</keyword>
<feature type="binding site" evidence="10">
    <location>
        <begin position="155"/>
        <end position="158"/>
    </location>
    <ligand>
        <name>substrate</name>
    </ligand>
</feature>
<dbReference type="Gene3D" id="3.40.50.720">
    <property type="entry name" value="NAD(P)-binding Rossmann-like Domain"/>
    <property type="match status" value="2"/>
</dbReference>
<evidence type="ECO:0000256" key="9">
    <source>
        <dbReference type="PIRSR" id="PIRSR500134-1"/>
    </source>
</evidence>
<dbReference type="GO" id="GO:0051287">
    <property type="term" value="F:NAD binding"/>
    <property type="evidence" value="ECO:0007669"/>
    <property type="project" value="InterPro"/>
</dbReference>
<comment type="pathway">
    <text evidence="1">Nucleotide-sugar biosynthesis; UDP-alpha-D-glucuronate biosynthesis; UDP-alpha-D-glucuronate from UDP-alpha-D-glucose: step 1/1.</text>
</comment>
<dbReference type="Proteomes" id="UP000297564">
    <property type="component" value="Unassembled WGS sequence"/>
</dbReference>
<dbReference type="InterPro" id="IPR014026">
    <property type="entry name" value="UDP-Glc/GDP-Man_DH_dimer"/>
</dbReference>
<dbReference type="RefSeq" id="WP_135283228.1">
    <property type="nucleotide sequence ID" value="NZ_SMLL01000001.1"/>
</dbReference>
<dbReference type="EC" id="1.1.1.22" evidence="3 8"/>
<accession>A0A4Z0BYE8</accession>
<dbReference type="InterPro" id="IPR001732">
    <property type="entry name" value="UDP-Glc/GDP-Man_DH_N"/>
</dbReference>
<feature type="binding site" evidence="11">
    <location>
        <position position="338"/>
    </location>
    <ligand>
        <name>NAD(+)</name>
        <dbReference type="ChEBI" id="CHEBI:57540"/>
    </ligand>
</feature>
<feature type="domain" description="UDP-glucose/GDP-mannose dehydrogenase C-terminal" evidence="13">
    <location>
        <begin position="324"/>
        <end position="436"/>
    </location>
</feature>
<sequence length="498" mass="53137">MKVTIVGTGYVGLVTGACLAELGNDVFCLDSDADKVALLQAGGMPIYEPGLQEIVQRNVEEGRLLFSSDVKASVAFGDVQFIAVGTPPRDDGSADLSCVFDAARAIGRHMDRFRVVVQKSTVPVGTAEQVARLVRAELQAHGKDLDFSVVSNPEFLKEGAAVQDFMAPDRIVVGADDDLPGRRALALLRQLYAPVNRNQERLRVMDVRSAELTKYAANAMLATRISFMNELANLADCLGADIELVRQGIGSDPRIGYSFLQAGAGYGGSCFPKDVDALCRTAQSSGTRLAVLEAVQSANLRQKQVLLDKVLAHFGGDLRGRTIAVLGLAFKPDTDDMREAPSRALVAGLLRAGARVVAHDPVAREQAQRALEHDLAGEPQLLAQLGYVERPTSALEGADAVVIVTEWRHYRTLSASLLKRSMRTPLVFDGRNLLDPHQLASQGVACVGIGRSNLSLLREADAPTPPARQLALPKKKVRAESAPQAALGGPGVLPVATG</sequence>
<dbReference type="Pfam" id="PF00984">
    <property type="entry name" value="UDPG_MGDP_dh"/>
    <property type="match status" value="1"/>
</dbReference>
<evidence type="ECO:0000256" key="4">
    <source>
        <dbReference type="ARBA" id="ARBA00015132"/>
    </source>
</evidence>
<dbReference type="InterPro" id="IPR014027">
    <property type="entry name" value="UDP-Glc/GDP-Man_DH_C"/>
</dbReference>
<dbReference type="Pfam" id="PF03721">
    <property type="entry name" value="UDPG_MGDP_dh_N"/>
    <property type="match status" value="1"/>
</dbReference>
<feature type="region of interest" description="Disordered" evidence="12">
    <location>
        <begin position="479"/>
        <end position="498"/>
    </location>
</feature>
<dbReference type="InterPro" id="IPR036291">
    <property type="entry name" value="NAD(P)-bd_dom_sf"/>
</dbReference>
<comment type="similarity">
    <text evidence="2 8">Belongs to the UDP-glucose/GDP-mannose dehydrogenase family.</text>
</comment>
<feature type="binding site" evidence="11">
    <location>
        <position position="273"/>
    </location>
    <ligand>
        <name>NAD(+)</name>
        <dbReference type="ChEBI" id="CHEBI:57540"/>
    </ligand>
</feature>
<feature type="binding site" evidence="10">
    <location>
        <position position="331"/>
    </location>
    <ligand>
        <name>substrate</name>
    </ligand>
</feature>
<dbReference type="InterPro" id="IPR036220">
    <property type="entry name" value="UDP-Glc/GDP-Man_DH_C_sf"/>
</dbReference>
<dbReference type="InterPro" id="IPR017476">
    <property type="entry name" value="UDP-Glc/GDP-Man"/>
</dbReference>
<evidence type="ECO:0000256" key="3">
    <source>
        <dbReference type="ARBA" id="ARBA00012954"/>
    </source>
</evidence>
<dbReference type="GO" id="GO:0006065">
    <property type="term" value="P:UDP-glucuronate biosynthetic process"/>
    <property type="evidence" value="ECO:0007669"/>
    <property type="project" value="UniProtKB-UniPathway"/>
</dbReference>
<evidence type="ECO:0000313" key="15">
    <source>
        <dbReference type="Proteomes" id="UP000297564"/>
    </source>
</evidence>